<reference evidence="6" key="2">
    <citation type="submission" date="2020-05" db="UniProtKB">
        <authorList>
            <consortium name="EnsemblMetazoa"/>
        </authorList>
    </citation>
    <scope>IDENTIFICATION</scope>
    <source>
        <strain evidence="6">wikel</strain>
    </source>
</reference>
<gene>
    <name evidence="5" type="ORF">IscW_ISCW024441</name>
</gene>
<organism evidence="5">
    <name type="scientific">Ixodes scapularis</name>
    <name type="common">Black-legged tick</name>
    <name type="synonym">Deer tick</name>
    <dbReference type="NCBI Taxonomy" id="6945"/>
    <lineage>
        <taxon>Eukaryota</taxon>
        <taxon>Metazoa</taxon>
        <taxon>Ecdysozoa</taxon>
        <taxon>Arthropoda</taxon>
        <taxon>Chelicerata</taxon>
        <taxon>Arachnida</taxon>
        <taxon>Acari</taxon>
        <taxon>Parasitiformes</taxon>
        <taxon>Ixodida</taxon>
        <taxon>Ixodoidea</taxon>
        <taxon>Ixodidae</taxon>
        <taxon>Ixodinae</taxon>
        <taxon>Ixodes</taxon>
    </lineage>
</organism>
<dbReference type="PROSITE" id="PS50279">
    <property type="entry name" value="BPTI_KUNITZ_2"/>
    <property type="match status" value="1"/>
</dbReference>
<dbReference type="EnsemblMetazoa" id="ISCW024441-RA">
    <property type="protein sequence ID" value="ISCW024441-PA"/>
    <property type="gene ID" value="ISCW024441"/>
</dbReference>
<dbReference type="InterPro" id="IPR020901">
    <property type="entry name" value="Prtase_inh_Kunz-CS"/>
</dbReference>
<dbReference type="Proteomes" id="UP000001555">
    <property type="component" value="Unassembled WGS sequence"/>
</dbReference>
<keyword evidence="1" id="KW-0646">Protease inhibitor</keyword>
<proteinExistence type="predicted"/>
<dbReference type="GO" id="GO:0004867">
    <property type="term" value="F:serine-type endopeptidase inhibitor activity"/>
    <property type="evidence" value="ECO:0007669"/>
    <property type="project" value="UniProtKB-KW"/>
</dbReference>
<reference evidence="5 7" key="1">
    <citation type="submission" date="2008-03" db="EMBL/GenBank/DDBJ databases">
        <title>Annotation of Ixodes scapularis.</title>
        <authorList>
            <consortium name="Ixodes scapularis Genome Project Consortium"/>
            <person name="Caler E."/>
            <person name="Hannick L.I."/>
            <person name="Bidwell S."/>
            <person name="Joardar V."/>
            <person name="Thiagarajan M."/>
            <person name="Amedeo P."/>
            <person name="Galinsky K.J."/>
            <person name="Schobel S."/>
            <person name="Inman J."/>
            <person name="Hostetler J."/>
            <person name="Miller J."/>
            <person name="Hammond M."/>
            <person name="Megy K."/>
            <person name="Lawson D."/>
            <person name="Kodira C."/>
            <person name="Sutton G."/>
            <person name="Meyer J."/>
            <person name="Hill C.A."/>
            <person name="Birren B."/>
            <person name="Nene V."/>
            <person name="Collins F."/>
            <person name="Alarcon-Chaidez F."/>
            <person name="Wikel S."/>
            <person name="Strausberg R."/>
        </authorList>
    </citation>
    <scope>NUCLEOTIDE SEQUENCE [LARGE SCALE GENOMIC DNA]</scope>
    <source>
        <strain evidence="7">Wikel</strain>
        <strain evidence="5">Wikel colony</strain>
    </source>
</reference>
<dbReference type="VEuPathDB" id="VectorBase:ISCI024441"/>
<dbReference type="InterPro" id="IPR036880">
    <property type="entry name" value="Kunitz_BPTI_sf"/>
</dbReference>
<keyword evidence="3" id="KW-1015">Disulfide bond</keyword>
<dbReference type="InterPro" id="IPR002223">
    <property type="entry name" value="Kunitz_BPTI"/>
</dbReference>
<dbReference type="PANTHER" id="PTHR10083:SF374">
    <property type="entry name" value="BPTI_KUNITZ INHIBITOR DOMAIN-CONTAINING PROTEIN"/>
    <property type="match status" value="1"/>
</dbReference>
<name>B7PWG9_IXOSC</name>
<dbReference type="SUPFAM" id="SSF57362">
    <property type="entry name" value="BPTI-like"/>
    <property type="match status" value="1"/>
</dbReference>
<feature type="domain" description="BPTI/Kunitz inhibitor" evidence="4">
    <location>
        <begin position="6"/>
        <end position="61"/>
    </location>
</feature>
<dbReference type="PRINTS" id="PR00759">
    <property type="entry name" value="BASICPTASE"/>
</dbReference>
<dbReference type="CDD" id="cd00109">
    <property type="entry name" value="Kunitz-type"/>
    <property type="match status" value="1"/>
</dbReference>
<protein>
    <submittedName>
        <fullName evidence="5 6">Serine protease inhibitor, putative</fullName>
    </submittedName>
</protein>
<evidence type="ECO:0000313" key="7">
    <source>
        <dbReference type="Proteomes" id="UP000001555"/>
    </source>
</evidence>
<dbReference type="Pfam" id="PF00014">
    <property type="entry name" value="Kunitz_BPTI"/>
    <property type="match status" value="1"/>
</dbReference>
<evidence type="ECO:0000256" key="3">
    <source>
        <dbReference type="ARBA" id="ARBA00023157"/>
    </source>
</evidence>
<sequence length="66" mass="7444">RIPKVCTEEQDEGECGSHEEGTPDLRYFYDAAKNSCDMFPYSGCNGNGNNFKSEDECQNTCRGEYC</sequence>
<evidence type="ECO:0000313" key="5">
    <source>
        <dbReference type="EMBL" id="EEC10941.1"/>
    </source>
</evidence>
<evidence type="ECO:0000256" key="1">
    <source>
        <dbReference type="ARBA" id="ARBA00022690"/>
    </source>
</evidence>
<dbReference type="MEROPS" id="I02.974"/>
<dbReference type="SMART" id="SM00131">
    <property type="entry name" value="KU"/>
    <property type="match status" value="1"/>
</dbReference>
<dbReference type="Gene3D" id="4.10.410.10">
    <property type="entry name" value="Pancreatic trypsin inhibitor Kunitz domain"/>
    <property type="match status" value="1"/>
</dbReference>
<dbReference type="EMBL" id="DS808037">
    <property type="protein sequence ID" value="EEC10941.1"/>
    <property type="molecule type" value="Genomic_DNA"/>
</dbReference>
<dbReference type="InterPro" id="IPR050098">
    <property type="entry name" value="TFPI/VKTCI-like"/>
</dbReference>
<dbReference type="EMBL" id="ABJB011054547">
    <property type="status" value="NOT_ANNOTATED_CDS"/>
    <property type="molecule type" value="Genomic_DNA"/>
</dbReference>
<dbReference type="PROSITE" id="PS00280">
    <property type="entry name" value="BPTI_KUNITZ_1"/>
    <property type="match status" value="1"/>
</dbReference>
<dbReference type="HOGENOM" id="CLU_164133_4_1_1"/>
<keyword evidence="2" id="KW-0722">Serine protease inhibitor</keyword>
<dbReference type="PaxDb" id="6945-B7PWG9"/>
<feature type="non-terminal residue" evidence="5">
    <location>
        <position position="1"/>
    </location>
</feature>
<keyword evidence="7" id="KW-1185">Reference proteome</keyword>
<dbReference type="PANTHER" id="PTHR10083">
    <property type="entry name" value="KUNITZ-TYPE PROTEASE INHIBITOR-RELATED"/>
    <property type="match status" value="1"/>
</dbReference>
<accession>B7PWG9</accession>
<dbReference type="AlphaFoldDB" id="B7PWG9"/>
<evidence type="ECO:0000313" key="6">
    <source>
        <dbReference type="EnsemblMetazoa" id="ISCW024441-PA"/>
    </source>
</evidence>
<dbReference type="VEuPathDB" id="VectorBase:ISCW024441"/>
<evidence type="ECO:0000259" key="4">
    <source>
        <dbReference type="PROSITE" id="PS50279"/>
    </source>
</evidence>
<evidence type="ECO:0000256" key="2">
    <source>
        <dbReference type="ARBA" id="ARBA00022900"/>
    </source>
</evidence>